<sequence length="333" mass="37091">MTMSESPNKLIAIAREVRATESKLSLIPETTGSQFLIQPNSAKVCLFFHGFTAVPEQFALIGRAFYQAGYHVLIPLLPGHGIAGEWNGDNPPPLPEDPQIYQEFGRHWLEIACFGGKEIIIGGLSGGSTLAAWLALEYPDKITKNLIFAPYLSGSNKVVDLFVRIFNIYFEWWQDPQVASFGYDGFAMPALRVFLDMGTEILEKAQTQKAAPMLIVSSESDRAVGNREHEKLFNAAVQLQPKSWYVCFDDVWDIPHNMMTQAEGNEHVDLLISLTLAYVHSNATWGEMVTLCDRLKQDDFPTAIAQLNLHGRVASAMATIVEIINTSIEKLKD</sequence>
<evidence type="ECO:0000313" key="3">
    <source>
        <dbReference type="Proteomes" id="UP000031532"/>
    </source>
</evidence>
<dbReference type="EMBL" id="JTJC03000004">
    <property type="protein sequence ID" value="NHC36212.1"/>
    <property type="molecule type" value="Genomic_DNA"/>
</dbReference>
<dbReference type="AlphaFoldDB" id="A0A9X5I675"/>
<dbReference type="InterPro" id="IPR000073">
    <property type="entry name" value="AB_hydrolase_1"/>
</dbReference>
<dbReference type="GO" id="GO:0016787">
    <property type="term" value="F:hydrolase activity"/>
    <property type="evidence" value="ECO:0007669"/>
    <property type="project" value="UniProtKB-KW"/>
</dbReference>
<feature type="domain" description="AB hydrolase-1" evidence="1">
    <location>
        <begin position="46"/>
        <end position="181"/>
    </location>
</feature>
<evidence type="ECO:0000259" key="1">
    <source>
        <dbReference type="Pfam" id="PF00561"/>
    </source>
</evidence>
<proteinExistence type="predicted"/>
<reference evidence="2 3" key="1">
    <citation type="journal article" date="2015" name="Genome Announc.">
        <title>Draft Genome Sequence of the Terrestrial Cyanobacterium Scytonema millei VB511283, Isolated from Eastern India.</title>
        <authorList>
            <person name="Sen D."/>
            <person name="Chandrababunaidu M.M."/>
            <person name="Singh D."/>
            <person name="Sanghi N."/>
            <person name="Ghorai A."/>
            <person name="Mishra G.P."/>
            <person name="Madduluri M."/>
            <person name="Adhikary S.P."/>
            <person name="Tripathy S."/>
        </authorList>
    </citation>
    <scope>NUCLEOTIDE SEQUENCE [LARGE SCALE GENOMIC DNA]</scope>
    <source>
        <strain evidence="2 3">VB511283</strain>
    </source>
</reference>
<dbReference type="InterPro" id="IPR029058">
    <property type="entry name" value="AB_hydrolase_fold"/>
</dbReference>
<evidence type="ECO:0000313" key="2">
    <source>
        <dbReference type="EMBL" id="NHC36212.1"/>
    </source>
</evidence>
<protein>
    <submittedName>
        <fullName evidence="2">Alpha/beta fold hydrolase</fullName>
    </submittedName>
</protein>
<keyword evidence="2" id="KW-0378">Hydrolase</keyword>
<gene>
    <name evidence="2" type="ORF">QH73_0016425</name>
</gene>
<name>A0A9X5I675_9CYAN</name>
<dbReference type="Gene3D" id="3.40.50.1820">
    <property type="entry name" value="alpha/beta hydrolase"/>
    <property type="match status" value="1"/>
</dbReference>
<dbReference type="SUPFAM" id="SSF53474">
    <property type="entry name" value="alpha/beta-Hydrolases"/>
    <property type="match status" value="1"/>
</dbReference>
<organism evidence="2 3">
    <name type="scientific">Scytonema millei VB511283</name>
    <dbReference type="NCBI Taxonomy" id="1245923"/>
    <lineage>
        <taxon>Bacteria</taxon>
        <taxon>Bacillati</taxon>
        <taxon>Cyanobacteriota</taxon>
        <taxon>Cyanophyceae</taxon>
        <taxon>Nostocales</taxon>
        <taxon>Scytonemataceae</taxon>
        <taxon>Scytonema</taxon>
    </lineage>
</organism>
<dbReference type="OrthoDB" id="9786110at2"/>
<keyword evidence="3" id="KW-1185">Reference proteome</keyword>
<dbReference type="Pfam" id="PF00561">
    <property type="entry name" value="Abhydrolase_1"/>
    <property type="match status" value="1"/>
</dbReference>
<dbReference type="Proteomes" id="UP000031532">
    <property type="component" value="Unassembled WGS sequence"/>
</dbReference>
<comment type="caution">
    <text evidence="2">The sequence shown here is derived from an EMBL/GenBank/DDBJ whole genome shotgun (WGS) entry which is preliminary data.</text>
</comment>
<accession>A0A9X5I675</accession>